<reference evidence="2 4" key="1">
    <citation type="journal article" date="2014" name="BMC Genomics">
        <title>Genome sequence of Anopheles sinensis provides insight into genetics basis of mosquito competence for malaria parasites.</title>
        <authorList>
            <person name="Zhou D."/>
            <person name="Zhang D."/>
            <person name="Ding G."/>
            <person name="Shi L."/>
            <person name="Hou Q."/>
            <person name="Ye Y."/>
            <person name="Xu Y."/>
            <person name="Zhou H."/>
            <person name="Xiong C."/>
            <person name="Li S."/>
            <person name="Yu J."/>
            <person name="Hong S."/>
            <person name="Yu X."/>
            <person name="Zou P."/>
            <person name="Chen C."/>
            <person name="Chang X."/>
            <person name="Wang W."/>
            <person name="Lv Y."/>
            <person name="Sun Y."/>
            <person name="Ma L."/>
            <person name="Shen B."/>
            <person name="Zhu C."/>
        </authorList>
    </citation>
    <scope>NUCLEOTIDE SEQUENCE [LARGE SCALE GENOMIC DNA]</scope>
</reference>
<feature type="region of interest" description="Disordered" evidence="1">
    <location>
        <begin position="476"/>
        <end position="497"/>
    </location>
</feature>
<dbReference type="AlphaFoldDB" id="A0A084VMH7"/>
<dbReference type="EMBL" id="ATLV01014596">
    <property type="status" value="NOT_ANNOTATED_CDS"/>
    <property type="molecule type" value="Genomic_DNA"/>
</dbReference>
<reference evidence="3" key="2">
    <citation type="submission" date="2020-05" db="UniProtKB">
        <authorList>
            <consortium name="EnsemblMetazoa"/>
        </authorList>
    </citation>
    <scope>IDENTIFICATION</scope>
</reference>
<sequence length="674" mass="73906">MSDQSKPIDVSYGMPTLNDWKLYFRNMKQAPLAEREATPESSEESSFELDESFRELLNRKRQQMAEQTREEKMLASEEAATAREECSGATSHPRGTSGNDSTFLEQDSICKISDMSFEEMERLCGVVDNVKRLSVGGVEPAVESQLEKALPSIPTTFGDITQLDDVDEPSGFWENTILPGSGQIMSPMKRVHLLRPSTIIEESTINEAGGSKNSSIDTYVSAQQRESHEAGNSSSAISSSEIYRTAEDTFATDSYARSSAMDSGLVYDNTTSDNQTAFGHHEQHEDESAYSKNSTAEAGLTDVQHVILLDSSASESEQEDDQHAQMDPLNSVLSEQNDSIVTNEQSSMLDDLEESDYKDHNVSELEEMPDRFNDTMEETDFMLRQGMKLMAMKKKEEGQQQQQQKSRTNSESDDGATYTRHVANLTPADNSASKAIVDSSNYTYLTPSSVMRSKLNVSHGTGSGCKQTLFYSVGRSNSAKKLPGPPSGGSASGGAFKKPAVSRLPQAKLGAYRKFDHIVSPIGAYIKKTPQSILQTKINCPNKNLIDVLHSENRDSVMSAGRSSKENHYGVAKGYTPSLPGKGVISSNRAHVLDERNLVRIPGGEKMQKLINNSPTMVIRHEGRIRYAGESGGGTGAGRRLMMNDSTIGDDSLKDISVASNDVSVRVLHDAKRF</sequence>
<protein>
    <submittedName>
        <fullName evidence="2 3">Septin interacting protein</fullName>
    </submittedName>
</protein>
<feature type="compositionally biased region" description="Polar residues" evidence="1">
    <location>
        <begin position="88"/>
        <end position="102"/>
    </location>
</feature>
<feature type="region of interest" description="Disordered" evidence="1">
    <location>
        <begin position="266"/>
        <end position="294"/>
    </location>
</feature>
<evidence type="ECO:0000313" key="3">
    <source>
        <dbReference type="EnsemblMetazoa" id="ASIC006508-PA"/>
    </source>
</evidence>
<proteinExistence type="predicted"/>
<accession>A0A084VMH7</accession>
<feature type="compositionally biased region" description="Acidic residues" evidence="1">
    <location>
        <begin position="41"/>
        <end position="50"/>
    </location>
</feature>
<dbReference type="Proteomes" id="UP000030765">
    <property type="component" value="Unassembled WGS sequence"/>
</dbReference>
<feature type="region of interest" description="Disordered" evidence="1">
    <location>
        <begin position="346"/>
        <end position="372"/>
    </location>
</feature>
<dbReference type="EnsemblMetazoa" id="ASIC006508-RA">
    <property type="protein sequence ID" value="ASIC006508-PA"/>
    <property type="gene ID" value="ASIC006508"/>
</dbReference>
<organism evidence="2">
    <name type="scientific">Anopheles sinensis</name>
    <name type="common">Mosquito</name>
    <dbReference type="NCBI Taxonomy" id="74873"/>
    <lineage>
        <taxon>Eukaryota</taxon>
        <taxon>Metazoa</taxon>
        <taxon>Ecdysozoa</taxon>
        <taxon>Arthropoda</taxon>
        <taxon>Hexapoda</taxon>
        <taxon>Insecta</taxon>
        <taxon>Pterygota</taxon>
        <taxon>Neoptera</taxon>
        <taxon>Endopterygota</taxon>
        <taxon>Diptera</taxon>
        <taxon>Nematocera</taxon>
        <taxon>Culicoidea</taxon>
        <taxon>Culicidae</taxon>
        <taxon>Anophelinae</taxon>
        <taxon>Anopheles</taxon>
    </lineage>
</organism>
<evidence type="ECO:0000313" key="4">
    <source>
        <dbReference type="Proteomes" id="UP000030765"/>
    </source>
</evidence>
<feature type="compositionally biased region" description="Basic and acidic residues" evidence="1">
    <location>
        <begin position="67"/>
        <end position="86"/>
    </location>
</feature>
<feature type="region of interest" description="Disordered" evidence="1">
    <location>
        <begin position="392"/>
        <end position="415"/>
    </location>
</feature>
<dbReference type="EMBL" id="KE524975">
    <property type="protein sequence ID" value="KFB39171.1"/>
    <property type="molecule type" value="Genomic_DNA"/>
</dbReference>
<dbReference type="VEuPathDB" id="VectorBase:ASIC006508"/>
<dbReference type="STRING" id="74873.A0A084VMH7"/>
<dbReference type="OMA" id="NTEEWRQ"/>
<feature type="compositionally biased region" description="Polar residues" evidence="1">
    <location>
        <begin position="268"/>
        <end position="277"/>
    </location>
</feature>
<gene>
    <name evidence="2" type="ORF">ZHAS_00006508</name>
</gene>
<feature type="region of interest" description="Disordered" evidence="1">
    <location>
        <begin position="31"/>
        <end position="102"/>
    </location>
</feature>
<evidence type="ECO:0000313" key="2">
    <source>
        <dbReference type="EMBL" id="KFB39171.1"/>
    </source>
</evidence>
<feature type="compositionally biased region" description="Basic and acidic residues" evidence="1">
    <location>
        <begin position="279"/>
        <end position="289"/>
    </location>
</feature>
<name>A0A084VMH7_ANOSI</name>
<dbReference type="OrthoDB" id="69711at2759"/>
<feature type="compositionally biased region" description="Basic and acidic residues" evidence="1">
    <location>
        <begin position="355"/>
        <end position="372"/>
    </location>
</feature>
<keyword evidence="4" id="KW-1185">Reference proteome</keyword>
<evidence type="ECO:0000256" key="1">
    <source>
        <dbReference type="SAM" id="MobiDB-lite"/>
    </source>
</evidence>